<evidence type="ECO:0000256" key="1">
    <source>
        <dbReference type="SAM" id="MobiDB-lite"/>
    </source>
</evidence>
<gene>
    <name evidence="2" type="primary">ORF220575</name>
</gene>
<evidence type="ECO:0000313" key="2">
    <source>
        <dbReference type="EMBL" id="CEK99163.1"/>
    </source>
</evidence>
<accession>A0A0B7C1R9</accession>
<name>A0A0B7C1R9_9EUPU</name>
<sequence length="94" mass="10224">QELLPERVISADSSKPSYSDIAKTPRNASAFSTKIDKHNVDGSVRSVLGKTKKDEKPLQQHSVTRASSISSIWPRGSQAGEIDQPRVASTSRYG</sequence>
<feature type="non-terminal residue" evidence="2">
    <location>
        <position position="94"/>
    </location>
</feature>
<dbReference type="EMBL" id="HACG01052292">
    <property type="protein sequence ID" value="CEK99163.1"/>
    <property type="molecule type" value="Transcribed_RNA"/>
</dbReference>
<feature type="region of interest" description="Disordered" evidence="1">
    <location>
        <begin position="42"/>
        <end position="94"/>
    </location>
</feature>
<reference evidence="2" key="1">
    <citation type="submission" date="2014-12" db="EMBL/GenBank/DDBJ databases">
        <title>Insight into the proteome of Arion vulgaris.</title>
        <authorList>
            <person name="Aradska J."/>
            <person name="Bulat T."/>
            <person name="Smidak R."/>
            <person name="Sarate P."/>
            <person name="Gangsoo J."/>
            <person name="Sialana F."/>
            <person name="Bilban M."/>
            <person name="Lubec G."/>
        </authorList>
    </citation>
    <scope>NUCLEOTIDE SEQUENCE</scope>
    <source>
        <tissue evidence="2">Skin</tissue>
    </source>
</reference>
<protein>
    <submittedName>
        <fullName evidence="2">Uncharacterized protein</fullName>
    </submittedName>
</protein>
<proteinExistence type="predicted"/>
<feature type="region of interest" description="Disordered" evidence="1">
    <location>
        <begin position="1"/>
        <end position="23"/>
    </location>
</feature>
<organism evidence="2">
    <name type="scientific">Arion vulgaris</name>
    <dbReference type="NCBI Taxonomy" id="1028688"/>
    <lineage>
        <taxon>Eukaryota</taxon>
        <taxon>Metazoa</taxon>
        <taxon>Spiralia</taxon>
        <taxon>Lophotrochozoa</taxon>
        <taxon>Mollusca</taxon>
        <taxon>Gastropoda</taxon>
        <taxon>Heterobranchia</taxon>
        <taxon>Euthyneura</taxon>
        <taxon>Panpulmonata</taxon>
        <taxon>Eupulmonata</taxon>
        <taxon>Stylommatophora</taxon>
        <taxon>Helicina</taxon>
        <taxon>Arionoidea</taxon>
        <taxon>Arionidae</taxon>
        <taxon>Arion</taxon>
    </lineage>
</organism>
<feature type="compositionally biased region" description="Polar residues" evidence="1">
    <location>
        <begin position="59"/>
        <end position="71"/>
    </location>
</feature>
<dbReference type="AlphaFoldDB" id="A0A0B7C1R9"/>
<feature type="non-terminal residue" evidence="2">
    <location>
        <position position="1"/>
    </location>
</feature>